<sequence length="158" mass="17787">MQESLAEVLKGEGYPLFVKDWRDPRGVGDVVFELQPALYLAVEVKWWDSAKTGHNARVDRTEKRRKVFEQAVKYGLSWQYGMVVEPGAATVVATFMPAQEGASSEASGVLDVIMWLNSRKEALVLKPESNLSPVDCKVLDEELQAAMVARKVEEEWSW</sequence>
<proteinExistence type="predicted"/>
<dbReference type="Proteomes" id="UP000612055">
    <property type="component" value="Unassembled WGS sequence"/>
</dbReference>
<protein>
    <submittedName>
        <fullName evidence="1">Uncharacterized protein</fullName>
    </submittedName>
</protein>
<evidence type="ECO:0000313" key="2">
    <source>
        <dbReference type="Proteomes" id="UP000612055"/>
    </source>
</evidence>
<dbReference type="AlphaFoldDB" id="A0A836BUN0"/>
<gene>
    <name evidence="1" type="ORF">HYH03_011853</name>
</gene>
<name>A0A836BUN0_9CHLO</name>
<comment type="caution">
    <text evidence="1">The sequence shown here is derived from an EMBL/GenBank/DDBJ whole genome shotgun (WGS) entry which is preliminary data.</text>
</comment>
<reference evidence="1" key="1">
    <citation type="journal article" date="2020" name="bioRxiv">
        <title>Comparative genomics of Chlamydomonas.</title>
        <authorList>
            <person name="Craig R.J."/>
            <person name="Hasan A.R."/>
            <person name="Ness R.W."/>
            <person name="Keightley P.D."/>
        </authorList>
    </citation>
    <scope>NUCLEOTIDE SEQUENCE</scope>
    <source>
        <strain evidence="1">CCAP 11/70</strain>
    </source>
</reference>
<dbReference type="EMBL" id="JAEHOE010000070">
    <property type="protein sequence ID" value="KAG2489746.1"/>
    <property type="molecule type" value="Genomic_DNA"/>
</dbReference>
<accession>A0A836BUN0</accession>
<keyword evidence="2" id="KW-1185">Reference proteome</keyword>
<evidence type="ECO:0000313" key="1">
    <source>
        <dbReference type="EMBL" id="KAG2489746.1"/>
    </source>
</evidence>
<organism evidence="1 2">
    <name type="scientific">Edaphochlamys debaryana</name>
    <dbReference type="NCBI Taxonomy" id="47281"/>
    <lineage>
        <taxon>Eukaryota</taxon>
        <taxon>Viridiplantae</taxon>
        <taxon>Chlorophyta</taxon>
        <taxon>core chlorophytes</taxon>
        <taxon>Chlorophyceae</taxon>
        <taxon>CS clade</taxon>
        <taxon>Chlamydomonadales</taxon>
        <taxon>Chlamydomonadales incertae sedis</taxon>
        <taxon>Edaphochlamys</taxon>
    </lineage>
</organism>